<dbReference type="GO" id="GO:0006886">
    <property type="term" value="P:intracellular protein transport"/>
    <property type="evidence" value="ECO:0007669"/>
    <property type="project" value="InterPro"/>
</dbReference>
<keyword evidence="8 14" id="KW-1133">Transmembrane helix</keyword>
<organism evidence="15 16">
    <name type="scientific">Acrobeloides nanus</name>
    <dbReference type="NCBI Taxonomy" id="290746"/>
    <lineage>
        <taxon>Eukaryota</taxon>
        <taxon>Metazoa</taxon>
        <taxon>Ecdysozoa</taxon>
        <taxon>Nematoda</taxon>
        <taxon>Chromadorea</taxon>
        <taxon>Rhabditida</taxon>
        <taxon>Tylenchina</taxon>
        <taxon>Cephalobomorpha</taxon>
        <taxon>Cephaloboidea</taxon>
        <taxon>Cephalobidae</taxon>
        <taxon>Acrobeloides</taxon>
    </lineage>
</organism>
<dbReference type="CDD" id="cd22884">
    <property type="entry name" value="TOM22"/>
    <property type="match status" value="1"/>
</dbReference>
<dbReference type="GO" id="GO:0005741">
    <property type="term" value="C:mitochondrial outer membrane"/>
    <property type="evidence" value="ECO:0007669"/>
    <property type="project" value="UniProtKB-SubCell"/>
</dbReference>
<accession>A0A914E1Z9</accession>
<name>A0A914E1Z9_9BILA</name>
<evidence type="ECO:0000256" key="13">
    <source>
        <dbReference type="SAM" id="MobiDB-lite"/>
    </source>
</evidence>
<reference evidence="16" key="1">
    <citation type="submission" date="2022-11" db="UniProtKB">
        <authorList>
            <consortium name="WormBaseParasite"/>
        </authorList>
    </citation>
    <scope>IDENTIFICATION</scope>
</reference>
<keyword evidence="10" id="KW-0496">Mitochondrion</keyword>
<evidence type="ECO:0000256" key="1">
    <source>
        <dbReference type="ARBA" id="ARBA00004572"/>
    </source>
</evidence>
<keyword evidence="11 14" id="KW-0472">Membrane</keyword>
<evidence type="ECO:0000313" key="15">
    <source>
        <dbReference type="Proteomes" id="UP000887540"/>
    </source>
</evidence>
<evidence type="ECO:0000256" key="5">
    <source>
        <dbReference type="ARBA" id="ARBA00022692"/>
    </source>
</evidence>
<evidence type="ECO:0000256" key="11">
    <source>
        <dbReference type="ARBA" id="ARBA00023136"/>
    </source>
</evidence>
<sequence>MAVFREQEPDWDSIPEDELNETFLERIEGLKEMFPEPLLKSVSSVANWTTWFASNTFWLTKSAVWVFATTGMIMVLPYALENENAEYQKKESEHQRQVLLGPTSAISSAKAGQ</sequence>
<feature type="transmembrane region" description="Helical" evidence="14">
    <location>
        <begin position="62"/>
        <end position="80"/>
    </location>
</feature>
<protein>
    <recommendedName>
        <fullName evidence="3">Mitochondrial import receptor subunit TOM22 homolog</fullName>
    </recommendedName>
</protein>
<keyword evidence="15" id="KW-1185">Reference proteome</keyword>
<comment type="similarity">
    <text evidence="2">Belongs to the Tom22 family.</text>
</comment>
<keyword evidence="9" id="KW-0811">Translocation</keyword>
<dbReference type="PANTHER" id="PTHR12504">
    <property type="entry name" value="MITOCHONDRIAL IMPORT RECEPTOR SUBUNIT TOM22"/>
    <property type="match status" value="1"/>
</dbReference>
<evidence type="ECO:0000256" key="9">
    <source>
        <dbReference type="ARBA" id="ARBA00023010"/>
    </source>
</evidence>
<evidence type="ECO:0000256" key="14">
    <source>
        <dbReference type="SAM" id="Phobius"/>
    </source>
</evidence>
<dbReference type="PANTHER" id="PTHR12504:SF0">
    <property type="entry name" value="MITOCHONDRIAL IMPORT RECEPTOR SUBUNIT TOM22 HOMOLOG"/>
    <property type="match status" value="1"/>
</dbReference>
<dbReference type="WBParaSite" id="ACRNAN_scaffold534.g17604.t1">
    <property type="protein sequence ID" value="ACRNAN_scaffold534.g17604.t1"/>
    <property type="gene ID" value="ACRNAN_scaffold534.g17604"/>
</dbReference>
<dbReference type="Pfam" id="PF04281">
    <property type="entry name" value="Tom22"/>
    <property type="match status" value="1"/>
</dbReference>
<keyword evidence="6" id="KW-1000">Mitochondrion outer membrane</keyword>
<keyword evidence="5 14" id="KW-0812">Transmembrane</keyword>
<comment type="subcellular location">
    <subcellularLocation>
        <location evidence="1">Mitochondrion outer membrane</location>
        <topology evidence="1">Single-pass membrane protein</topology>
    </subcellularLocation>
</comment>
<evidence type="ECO:0000256" key="2">
    <source>
        <dbReference type="ARBA" id="ARBA00009874"/>
    </source>
</evidence>
<dbReference type="AlphaFoldDB" id="A0A914E1Z9"/>
<evidence type="ECO:0000256" key="10">
    <source>
        <dbReference type="ARBA" id="ARBA00023128"/>
    </source>
</evidence>
<evidence type="ECO:0000313" key="16">
    <source>
        <dbReference type="WBParaSite" id="ACRNAN_scaffold534.g17604.t1"/>
    </source>
</evidence>
<evidence type="ECO:0000256" key="6">
    <source>
        <dbReference type="ARBA" id="ARBA00022787"/>
    </source>
</evidence>
<evidence type="ECO:0000256" key="8">
    <source>
        <dbReference type="ARBA" id="ARBA00022989"/>
    </source>
</evidence>
<evidence type="ECO:0000256" key="12">
    <source>
        <dbReference type="ARBA" id="ARBA00023170"/>
    </source>
</evidence>
<proteinExistence type="inferred from homology"/>
<keyword evidence="7" id="KW-0653">Protein transport</keyword>
<keyword evidence="4" id="KW-0813">Transport</keyword>
<keyword evidence="12" id="KW-0675">Receptor</keyword>
<evidence type="ECO:0000256" key="4">
    <source>
        <dbReference type="ARBA" id="ARBA00022448"/>
    </source>
</evidence>
<dbReference type="InterPro" id="IPR005683">
    <property type="entry name" value="Tom22"/>
</dbReference>
<evidence type="ECO:0000256" key="3">
    <source>
        <dbReference type="ARBA" id="ARBA00016229"/>
    </source>
</evidence>
<feature type="region of interest" description="Disordered" evidence="13">
    <location>
        <begin position="91"/>
        <end position="113"/>
    </location>
</feature>
<dbReference type="Proteomes" id="UP000887540">
    <property type="component" value="Unplaced"/>
</dbReference>
<evidence type="ECO:0000256" key="7">
    <source>
        <dbReference type="ARBA" id="ARBA00022927"/>
    </source>
</evidence>